<dbReference type="InterPro" id="IPR036505">
    <property type="entry name" value="Amidase/PGRP_sf"/>
</dbReference>
<keyword evidence="7" id="KW-1185">Reference proteome</keyword>
<dbReference type="CDD" id="cd06583">
    <property type="entry name" value="PGRP"/>
    <property type="match status" value="1"/>
</dbReference>
<evidence type="ECO:0000256" key="1">
    <source>
        <dbReference type="ARBA" id="ARBA00001561"/>
    </source>
</evidence>
<dbReference type="Pfam" id="PF01510">
    <property type="entry name" value="Amidase_2"/>
    <property type="match status" value="1"/>
</dbReference>
<dbReference type="GO" id="GO:0009253">
    <property type="term" value="P:peptidoglycan catabolic process"/>
    <property type="evidence" value="ECO:0007669"/>
    <property type="project" value="InterPro"/>
</dbReference>
<evidence type="ECO:0000313" key="7">
    <source>
        <dbReference type="Proteomes" id="UP000011135"/>
    </source>
</evidence>
<name>L8JIZ8_9BACT</name>
<dbReference type="EMBL" id="AMZN01000089">
    <property type="protein sequence ID" value="ELR68856.1"/>
    <property type="molecule type" value="Genomic_DNA"/>
</dbReference>
<evidence type="ECO:0000256" key="4">
    <source>
        <dbReference type="ARBA" id="ARBA00023316"/>
    </source>
</evidence>
<dbReference type="RefSeq" id="WP_009582792.1">
    <property type="nucleotide sequence ID" value="NZ_AMZN01000089.1"/>
</dbReference>
<dbReference type="GO" id="GO:0009254">
    <property type="term" value="P:peptidoglycan turnover"/>
    <property type="evidence" value="ECO:0007669"/>
    <property type="project" value="TreeGrafter"/>
</dbReference>
<sequence length="224" mass="25798">MKLISQNFKKQWLAVFLLIACQSEPRIVQKPIIYNHERERLSLEYIRERYGMELDSAKIDPKIIVVHWTAYPDLKQSFDAFYPPVLPGTRADIQSAGSLNVSAHFLVDRDGTIYQLLPETTFARHVIGLNYCAIGIENVADGHEYPLTEAQFEANKALIAYLIKKYSIEYLIGHDQYKNFIGHELWKEKDPDYLTDKDDVGKEFIDRLHEAIGNKALKKAPGEK</sequence>
<dbReference type="PROSITE" id="PS51257">
    <property type="entry name" value="PROKAR_LIPOPROTEIN"/>
    <property type="match status" value="1"/>
</dbReference>
<dbReference type="OrthoDB" id="9794842at2"/>
<organism evidence="6 7">
    <name type="scientific">Fulvivirga imtechensis AK7</name>
    <dbReference type="NCBI Taxonomy" id="1237149"/>
    <lineage>
        <taxon>Bacteria</taxon>
        <taxon>Pseudomonadati</taxon>
        <taxon>Bacteroidota</taxon>
        <taxon>Cytophagia</taxon>
        <taxon>Cytophagales</taxon>
        <taxon>Fulvivirgaceae</taxon>
        <taxon>Fulvivirga</taxon>
    </lineage>
</organism>
<dbReference type="InterPro" id="IPR002502">
    <property type="entry name" value="Amidase_domain"/>
</dbReference>
<proteinExistence type="predicted"/>
<evidence type="ECO:0000259" key="5">
    <source>
        <dbReference type="SMART" id="SM00644"/>
    </source>
</evidence>
<dbReference type="EC" id="3.5.1.28" evidence="2"/>
<dbReference type="PANTHER" id="PTHR30417">
    <property type="entry name" value="N-ACETYLMURAMOYL-L-ALANINE AMIDASE AMID"/>
    <property type="match status" value="1"/>
</dbReference>
<dbReference type="SMART" id="SM00644">
    <property type="entry name" value="Ami_2"/>
    <property type="match status" value="1"/>
</dbReference>
<dbReference type="STRING" id="1237149.C900_05682"/>
<dbReference type="SUPFAM" id="SSF55846">
    <property type="entry name" value="N-acetylmuramoyl-L-alanine amidase-like"/>
    <property type="match status" value="1"/>
</dbReference>
<dbReference type="PANTHER" id="PTHR30417:SF1">
    <property type="entry name" value="N-ACETYLMURAMOYL-L-ALANINE AMIDASE AMID"/>
    <property type="match status" value="1"/>
</dbReference>
<dbReference type="Proteomes" id="UP000011135">
    <property type="component" value="Unassembled WGS sequence"/>
</dbReference>
<comment type="catalytic activity">
    <reaction evidence="1">
        <text>Hydrolyzes the link between N-acetylmuramoyl residues and L-amino acid residues in certain cell-wall glycopeptides.</text>
        <dbReference type="EC" id="3.5.1.28"/>
    </reaction>
</comment>
<comment type="caution">
    <text evidence="6">The sequence shown here is derived from an EMBL/GenBank/DDBJ whole genome shotgun (WGS) entry which is preliminary data.</text>
</comment>
<dbReference type="PATRIC" id="fig|1237149.3.peg.5064"/>
<dbReference type="AlphaFoldDB" id="L8JIZ8"/>
<evidence type="ECO:0000313" key="6">
    <source>
        <dbReference type="EMBL" id="ELR68856.1"/>
    </source>
</evidence>
<keyword evidence="3" id="KW-0378">Hydrolase</keyword>
<evidence type="ECO:0000256" key="3">
    <source>
        <dbReference type="ARBA" id="ARBA00022801"/>
    </source>
</evidence>
<dbReference type="eggNOG" id="COG3023">
    <property type="taxonomic scope" value="Bacteria"/>
</dbReference>
<dbReference type="GO" id="GO:0071555">
    <property type="term" value="P:cell wall organization"/>
    <property type="evidence" value="ECO:0007669"/>
    <property type="project" value="UniProtKB-KW"/>
</dbReference>
<accession>L8JIZ8</accession>
<dbReference type="Gene3D" id="3.40.80.10">
    <property type="entry name" value="Peptidoglycan recognition protein-like"/>
    <property type="match status" value="1"/>
</dbReference>
<dbReference type="GO" id="GO:0008745">
    <property type="term" value="F:N-acetylmuramoyl-L-alanine amidase activity"/>
    <property type="evidence" value="ECO:0007669"/>
    <property type="project" value="UniProtKB-EC"/>
</dbReference>
<feature type="domain" description="N-acetylmuramoyl-L-alanine amidase" evidence="5">
    <location>
        <begin position="52"/>
        <end position="201"/>
    </location>
</feature>
<protein>
    <recommendedName>
        <fullName evidence="2">N-acetylmuramoyl-L-alanine amidase</fullName>
        <ecNumber evidence="2">3.5.1.28</ecNumber>
    </recommendedName>
</protein>
<dbReference type="InterPro" id="IPR051206">
    <property type="entry name" value="NAMLAA_amidase_2"/>
</dbReference>
<gene>
    <name evidence="6" type="ORF">C900_05682</name>
</gene>
<reference evidence="6 7" key="1">
    <citation type="submission" date="2012-12" db="EMBL/GenBank/DDBJ databases">
        <title>Genome assembly of Fulvivirga imtechensis AK7.</title>
        <authorList>
            <person name="Nupur N."/>
            <person name="Khatri I."/>
            <person name="Kumar R."/>
            <person name="Subramanian S."/>
            <person name="Pinnaka A."/>
        </authorList>
    </citation>
    <scope>NUCLEOTIDE SEQUENCE [LARGE SCALE GENOMIC DNA]</scope>
    <source>
        <strain evidence="6 7">AK7</strain>
    </source>
</reference>
<keyword evidence="4" id="KW-0961">Cell wall biogenesis/degradation</keyword>
<evidence type="ECO:0000256" key="2">
    <source>
        <dbReference type="ARBA" id="ARBA00011901"/>
    </source>
</evidence>